<dbReference type="Proteomes" id="UP000001949">
    <property type="component" value="Unassembled WGS sequence"/>
</dbReference>
<accession>Q4N8H7</accession>
<feature type="region of interest" description="Disordered" evidence="1">
    <location>
        <begin position="481"/>
        <end position="508"/>
    </location>
</feature>
<evidence type="ECO:0000313" key="2">
    <source>
        <dbReference type="EMBL" id="EAN33731.1"/>
    </source>
</evidence>
<gene>
    <name evidence="2" type="ordered locus">TP01_0494</name>
</gene>
<comment type="caution">
    <text evidence="2">The sequence shown here is derived from an EMBL/GenBank/DDBJ whole genome shotgun (WGS) entry which is preliminary data.</text>
</comment>
<evidence type="ECO:0000313" key="3">
    <source>
        <dbReference type="Proteomes" id="UP000001949"/>
    </source>
</evidence>
<dbReference type="GeneID" id="3503448"/>
<proteinExistence type="predicted"/>
<evidence type="ECO:0000256" key="1">
    <source>
        <dbReference type="SAM" id="MobiDB-lite"/>
    </source>
</evidence>
<feature type="region of interest" description="Disordered" evidence="1">
    <location>
        <begin position="1"/>
        <end position="40"/>
    </location>
</feature>
<feature type="region of interest" description="Disordered" evidence="1">
    <location>
        <begin position="526"/>
        <end position="549"/>
    </location>
</feature>
<reference evidence="2 3" key="1">
    <citation type="journal article" date="2005" name="Science">
        <title>Genome sequence of Theileria parva, a bovine pathogen that transforms lymphocytes.</title>
        <authorList>
            <person name="Gardner M.J."/>
            <person name="Bishop R."/>
            <person name="Shah T."/>
            <person name="de Villiers E.P."/>
            <person name="Carlton J.M."/>
            <person name="Hall N."/>
            <person name="Ren Q."/>
            <person name="Paulsen I.T."/>
            <person name="Pain A."/>
            <person name="Berriman M."/>
            <person name="Wilson R.J.M."/>
            <person name="Sato S."/>
            <person name="Ralph S.A."/>
            <person name="Mann D.J."/>
            <person name="Xiong Z."/>
            <person name="Shallom S.J."/>
            <person name="Weidman J."/>
            <person name="Jiang L."/>
            <person name="Lynn J."/>
            <person name="Weaver B."/>
            <person name="Shoaibi A."/>
            <person name="Domingo A.R."/>
            <person name="Wasawo D."/>
            <person name="Crabtree J."/>
            <person name="Wortman J.R."/>
            <person name="Haas B."/>
            <person name="Angiuoli S.V."/>
            <person name="Creasy T.H."/>
            <person name="Lu C."/>
            <person name="Suh B."/>
            <person name="Silva J.C."/>
            <person name="Utterback T.R."/>
            <person name="Feldblyum T.V."/>
            <person name="Pertea M."/>
            <person name="Allen J."/>
            <person name="Nierman W.C."/>
            <person name="Taracha E.L.N."/>
            <person name="Salzberg S.L."/>
            <person name="White O.R."/>
            <person name="Fitzhugh H.A."/>
            <person name="Morzaria S."/>
            <person name="Venter J.C."/>
            <person name="Fraser C.M."/>
            <person name="Nene V."/>
        </authorList>
    </citation>
    <scope>NUCLEOTIDE SEQUENCE [LARGE SCALE GENOMIC DNA]</scope>
    <source>
        <strain evidence="2 3">Muguga</strain>
    </source>
</reference>
<dbReference type="EMBL" id="AAGK01000001">
    <property type="protein sequence ID" value="EAN33731.1"/>
    <property type="molecule type" value="Genomic_DNA"/>
</dbReference>
<dbReference type="InParanoid" id="Q4N8H7"/>
<keyword evidence="3" id="KW-1185">Reference proteome</keyword>
<name>Q4N8H7_THEPA</name>
<dbReference type="KEGG" id="tpv:TP01_0494"/>
<protein>
    <submittedName>
        <fullName evidence="2">Uncharacterized protein</fullName>
    </submittedName>
</protein>
<dbReference type="AlphaFoldDB" id="Q4N8H7"/>
<sequence length="729" mass="82922">MSTIVSKKDSIKTESSYKNDPTKTDLSTKSDTSTKSDREIKSDLSIKTNSEIKRDLVSWENIELDIKTEESTDQFGYFIKGKVKCYSSRNLRKFVRISESGETCELIWESKSDKEETILVIVYEEGTKKWLALNVNGGFLLFHRTGKGQAWNDITRTGDDLTNVKFFGEDRKEGEMLNCKLSLEVTDHIIILFSPPRTIAYGSAPIWIRNKNTISENFQKNEIPRLLLLNIGGNTLYVTFDVLKPANSEVKFERNVVKEEVVPVNNTYVPHSLKHMFDNSFVKYLRNPEDCVKQDQSLPKPAEVVEVDHDLIVINPDKPDIPIKNPVVLDVVEVESDDDCYFDGYSPKVKLDVDPSQRLSKRIKNDQVLDRANRPGGLSAYATYQDPEPEPKRQQVENQSVRHEEPRTFERSNTRTETRHDYSNTVAQIFRTLSKTLTQLFQTTTNTLTHMENWSPRQQEYIIPEPPATNQQIEVNQPYNTSTRVNVNQPYNTSTRFNLDPSNPTRTTTRVNLYQPYNTSTRVNLNPSNPTRTSTRVNLNPSNPTRTSTRVNINQPTTTRTSTRVSVNQPTRTRTITNTPSTGIRAICDGRSTGIRAICDGRSTGIRAICDGRSTGIRAICDGRSNALRAVGTCSGKLQNFVSPKTTNIKTQTKYEYTKTIKTQVKYECTKTIKTQIIKNDYSDVKTQIIKNEYSQTTKMQVKTDYSNTLTQIKNDPSRSTKGVICIDP</sequence>
<feature type="compositionally biased region" description="Basic and acidic residues" evidence="1">
    <location>
        <begin position="389"/>
        <end position="419"/>
    </location>
</feature>
<organism evidence="2 3">
    <name type="scientific">Theileria parva</name>
    <name type="common">East coast fever infection agent</name>
    <dbReference type="NCBI Taxonomy" id="5875"/>
    <lineage>
        <taxon>Eukaryota</taxon>
        <taxon>Sar</taxon>
        <taxon>Alveolata</taxon>
        <taxon>Apicomplexa</taxon>
        <taxon>Aconoidasida</taxon>
        <taxon>Piroplasmida</taxon>
        <taxon>Theileriidae</taxon>
        <taxon>Theileria</taxon>
    </lineage>
</organism>
<feature type="region of interest" description="Disordered" evidence="1">
    <location>
        <begin position="370"/>
        <end position="419"/>
    </location>
</feature>
<dbReference type="RefSeq" id="XP_766014.1">
    <property type="nucleotide sequence ID" value="XM_760921.1"/>
</dbReference>
<dbReference type="VEuPathDB" id="PiroplasmaDB:TpMuguga_01g00494"/>